<evidence type="ECO:0000313" key="1">
    <source>
        <dbReference type="EMBL" id="PYH76674.1"/>
    </source>
</evidence>
<evidence type="ECO:0000313" key="2">
    <source>
        <dbReference type="Proteomes" id="UP000248340"/>
    </source>
</evidence>
<dbReference type="VEuPathDB" id="FungiDB:BO82DRAFT_200938"/>
<accession>A0A319BVM0</accession>
<reference evidence="1 2" key="1">
    <citation type="submission" date="2016-12" db="EMBL/GenBank/DDBJ databases">
        <title>The genomes of Aspergillus section Nigri reveals drivers in fungal speciation.</title>
        <authorList>
            <consortium name="DOE Joint Genome Institute"/>
            <person name="Vesth T.C."/>
            <person name="Nybo J."/>
            <person name="Theobald S."/>
            <person name="Brandl J."/>
            <person name="Frisvad J.C."/>
            <person name="Nielsen K.F."/>
            <person name="Lyhne E.K."/>
            <person name="Kogle M.E."/>
            <person name="Kuo A."/>
            <person name="Riley R."/>
            <person name="Clum A."/>
            <person name="Nolan M."/>
            <person name="Lipzen A."/>
            <person name="Salamov A."/>
            <person name="Henrissat B."/>
            <person name="Wiebenga A."/>
            <person name="De Vries R.P."/>
            <person name="Grigoriev I.V."/>
            <person name="Mortensen U.H."/>
            <person name="Andersen M.R."/>
            <person name="Baker S.E."/>
        </authorList>
    </citation>
    <scope>NUCLEOTIDE SEQUENCE [LARGE SCALE GENOMIC DNA]</scope>
    <source>
        <strain evidence="1 2">CBS 121591</strain>
    </source>
</reference>
<gene>
    <name evidence="1" type="ORF">BO82DRAFT_200938</name>
</gene>
<dbReference type="EMBL" id="KZ821753">
    <property type="protein sequence ID" value="PYH76674.1"/>
    <property type="molecule type" value="Genomic_DNA"/>
</dbReference>
<dbReference type="AlphaFoldDB" id="A0A319BVM0"/>
<sequence length="154" mass="18023">MMMKPHGEEKRRGLDQHVGIRKRQGDWEVRNLAQSAFRVLVRCFACVDYHLRHLHLDEYVSLPRCNGAFPCIQFLVPRYPFFIVKQKGTRGEENKKKSLQQSYRRNSVALSVAMLDNNRRYLCLDACIIGYTFEFPARPKSSMASMNMVEYVCI</sequence>
<keyword evidence="2" id="KW-1185">Reference proteome</keyword>
<dbReference type="Proteomes" id="UP000248340">
    <property type="component" value="Unassembled WGS sequence"/>
</dbReference>
<dbReference type="GeneID" id="37133344"/>
<name>A0A319BVM0_9EURO</name>
<protein>
    <submittedName>
        <fullName evidence="1">Uncharacterized protein</fullName>
    </submittedName>
</protein>
<dbReference type="RefSeq" id="XP_025486874.1">
    <property type="nucleotide sequence ID" value="XM_025630603.1"/>
</dbReference>
<proteinExistence type="predicted"/>
<organism evidence="1 2">
    <name type="scientific">Aspergillus uvarum CBS 121591</name>
    <dbReference type="NCBI Taxonomy" id="1448315"/>
    <lineage>
        <taxon>Eukaryota</taxon>
        <taxon>Fungi</taxon>
        <taxon>Dikarya</taxon>
        <taxon>Ascomycota</taxon>
        <taxon>Pezizomycotina</taxon>
        <taxon>Eurotiomycetes</taxon>
        <taxon>Eurotiomycetidae</taxon>
        <taxon>Eurotiales</taxon>
        <taxon>Aspergillaceae</taxon>
        <taxon>Aspergillus</taxon>
        <taxon>Aspergillus subgen. Circumdati</taxon>
    </lineage>
</organism>